<evidence type="ECO:0000256" key="1">
    <source>
        <dbReference type="SAM" id="SignalP"/>
    </source>
</evidence>
<evidence type="ECO:0000313" key="2">
    <source>
        <dbReference type="EMBL" id="KAH9836494.1"/>
    </source>
</evidence>
<accession>A0ABQ8KGS6</accession>
<feature type="signal peptide" evidence="1">
    <location>
        <begin position="1"/>
        <end position="21"/>
    </location>
</feature>
<dbReference type="EMBL" id="JADCUA010000010">
    <property type="protein sequence ID" value="KAH9836494.1"/>
    <property type="molecule type" value="Genomic_DNA"/>
</dbReference>
<reference evidence="2 3" key="1">
    <citation type="journal article" date="2021" name="Environ. Microbiol.">
        <title>Gene family expansions and transcriptome signatures uncover fungal adaptations to wood decay.</title>
        <authorList>
            <person name="Hage H."/>
            <person name="Miyauchi S."/>
            <person name="Viragh M."/>
            <person name="Drula E."/>
            <person name="Min B."/>
            <person name="Chaduli D."/>
            <person name="Navarro D."/>
            <person name="Favel A."/>
            <person name="Norest M."/>
            <person name="Lesage-Meessen L."/>
            <person name="Balint B."/>
            <person name="Merenyi Z."/>
            <person name="de Eugenio L."/>
            <person name="Morin E."/>
            <person name="Martinez A.T."/>
            <person name="Baldrian P."/>
            <person name="Stursova M."/>
            <person name="Martinez M.J."/>
            <person name="Novotny C."/>
            <person name="Magnuson J.K."/>
            <person name="Spatafora J.W."/>
            <person name="Maurice S."/>
            <person name="Pangilinan J."/>
            <person name="Andreopoulos W."/>
            <person name="LaButti K."/>
            <person name="Hundley H."/>
            <person name="Na H."/>
            <person name="Kuo A."/>
            <person name="Barry K."/>
            <person name="Lipzen A."/>
            <person name="Henrissat B."/>
            <person name="Riley R."/>
            <person name="Ahrendt S."/>
            <person name="Nagy L.G."/>
            <person name="Grigoriev I.V."/>
            <person name="Martin F."/>
            <person name="Rosso M.N."/>
        </authorList>
    </citation>
    <scope>NUCLEOTIDE SEQUENCE [LARGE SCALE GENOMIC DNA]</scope>
    <source>
        <strain evidence="2 3">CIRM-BRFM 1785</strain>
    </source>
</reference>
<gene>
    <name evidence="2" type="ORF">C8Q71DRAFT_758225</name>
</gene>
<dbReference type="GeneID" id="72004456"/>
<evidence type="ECO:0000313" key="3">
    <source>
        <dbReference type="Proteomes" id="UP000814176"/>
    </source>
</evidence>
<comment type="caution">
    <text evidence="2">The sequence shown here is derived from an EMBL/GenBank/DDBJ whole genome shotgun (WGS) entry which is preliminary data.</text>
</comment>
<dbReference type="Proteomes" id="UP000814176">
    <property type="component" value="Unassembled WGS sequence"/>
</dbReference>
<dbReference type="RefSeq" id="XP_047778732.1">
    <property type="nucleotide sequence ID" value="XM_047923724.1"/>
</dbReference>
<keyword evidence="1" id="KW-0732">Signal</keyword>
<sequence length="97" mass="10275">MRVTWLSLFSLATLLAGFASAAPVVVSPVEEGLEAREALDAVSPSLLGRVFLWVTVCPSSSVKASGEDRAVGRCSPSRRYLIGLVRISIRPVACDVS</sequence>
<proteinExistence type="predicted"/>
<organism evidence="2 3">
    <name type="scientific">Rhodofomes roseus</name>
    <dbReference type="NCBI Taxonomy" id="34475"/>
    <lineage>
        <taxon>Eukaryota</taxon>
        <taxon>Fungi</taxon>
        <taxon>Dikarya</taxon>
        <taxon>Basidiomycota</taxon>
        <taxon>Agaricomycotina</taxon>
        <taxon>Agaricomycetes</taxon>
        <taxon>Polyporales</taxon>
        <taxon>Rhodofomes</taxon>
    </lineage>
</organism>
<protein>
    <submittedName>
        <fullName evidence="2">Uncharacterized protein</fullName>
    </submittedName>
</protein>
<feature type="chain" id="PRO_5046810473" evidence="1">
    <location>
        <begin position="22"/>
        <end position="97"/>
    </location>
</feature>
<name>A0ABQ8KGS6_9APHY</name>
<keyword evidence="3" id="KW-1185">Reference proteome</keyword>